<dbReference type="SUPFAM" id="SSF53187">
    <property type="entry name" value="Zn-dependent exopeptidases"/>
    <property type="match status" value="1"/>
</dbReference>
<dbReference type="EMBL" id="CAJZ01000112">
    <property type="protein sequence ID" value="CCI83512.1"/>
    <property type="molecule type" value="Genomic_DNA"/>
</dbReference>
<dbReference type="RefSeq" id="WP_004600611.1">
    <property type="nucleotide sequence ID" value="NZ_HF541866.1"/>
</dbReference>
<evidence type="ECO:0000313" key="4">
    <source>
        <dbReference type="EMBL" id="EJZ82350.1"/>
    </source>
</evidence>
<dbReference type="InterPro" id="IPR017439">
    <property type="entry name" value="Amidohydrolase"/>
</dbReference>
<dbReference type="PATRIC" id="fig|883169.3.peg.690"/>
<evidence type="ECO:0000259" key="2">
    <source>
        <dbReference type="Pfam" id="PF07687"/>
    </source>
</evidence>
<proteinExistence type="predicted"/>
<comment type="caution">
    <text evidence="3">The sequence shown here is derived from an EMBL/GenBank/DDBJ whole genome shotgun (WGS) entry which is preliminary data.</text>
</comment>
<gene>
    <name evidence="3" type="ORF">BN46_0780</name>
    <name evidence="4" type="ORF">HMPREF9719_00721</name>
</gene>
<dbReference type="Proteomes" id="UP000006078">
    <property type="component" value="Unassembled WGS sequence"/>
</dbReference>
<reference evidence="4 5" key="2">
    <citation type="submission" date="2012-08" db="EMBL/GenBank/DDBJ databases">
        <title>The Genome Sequence of Turicella otitidis ATCC 51513.</title>
        <authorList>
            <consortium name="The Broad Institute Genome Sequencing Platform"/>
            <person name="Earl A."/>
            <person name="Ward D."/>
            <person name="Feldgarden M."/>
            <person name="Gevers D."/>
            <person name="Huys G."/>
            <person name="Walker B."/>
            <person name="Young S.K."/>
            <person name="Zeng Q."/>
            <person name="Gargeya S."/>
            <person name="Fitzgerald M."/>
            <person name="Haas B."/>
            <person name="Abouelleil A."/>
            <person name="Alvarado L."/>
            <person name="Arachchi H.M."/>
            <person name="Berlin A.M."/>
            <person name="Chapman S.B."/>
            <person name="Goldberg J."/>
            <person name="Griggs A."/>
            <person name="Gujja S."/>
            <person name="Hansen M."/>
            <person name="Howarth C."/>
            <person name="Imamovic A."/>
            <person name="Larimer J."/>
            <person name="McCowen C."/>
            <person name="Montmayeur A."/>
            <person name="Murphy C."/>
            <person name="Neiman D."/>
            <person name="Pearson M."/>
            <person name="Priest M."/>
            <person name="Roberts A."/>
            <person name="Saif S."/>
            <person name="Shea T."/>
            <person name="Sisk P."/>
            <person name="Sykes S."/>
            <person name="Wortman J."/>
            <person name="Nusbaum C."/>
            <person name="Birren B."/>
        </authorList>
    </citation>
    <scope>NUCLEOTIDE SEQUENCE [LARGE SCALE GENOMIC DNA]</scope>
    <source>
        <strain evidence="4 5">ATCC 51513</strain>
    </source>
</reference>
<dbReference type="InterPro" id="IPR036264">
    <property type="entry name" value="Bact_exopeptidase_dim_dom"/>
</dbReference>
<keyword evidence="5" id="KW-1185">Reference proteome</keyword>
<evidence type="ECO:0000313" key="6">
    <source>
        <dbReference type="Proteomes" id="UP000011016"/>
    </source>
</evidence>
<evidence type="ECO:0000256" key="1">
    <source>
        <dbReference type="SAM" id="MobiDB-lite"/>
    </source>
</evidence>
<dbReference type="HOGENOM" id="CLU_031812_1_1_11"/>
<protein>
    <submittedName>
        <fullName evidence="4">Amidohydrolase</fullName>
    </submittedName>
    <submittedName>
        <fullName evidence="3">Peptidase M20 domain-containing protein 2</fullName>
    </submittedName>
</protein>
<feature type="region of interest" description="Disordered" evidence="1">
    <location>
        <begin position="20"/>
        <end position="42"/>
    </location>
</feature>
<dbReference type="InterPro" id="IPR017144">
    <property type="entry name" value="Xaa-Arg_dipeptidase"/>
</dbReference>
<feature type="compositionally biased region" description="Low complexity" evidence="1">
    <location>
        <begin position="29"/>
        <end position="42"/>
    </location>
</feature>
<dbReference type="GO" id="GO:0046657">
    <property type="term" value="P:folic acid catabolic process"/>
    <property type="evidence" value="ECO:0007669"/>
    <property type="project" value="TreeGrafter"/>
</dbReference>
<dbReference type="Pfam" id="PF01546">
    <property type="entry name" value="Peptidase_M20"/>
    <property type="match status" value="1"/>
</dbReference>
<dbReference type="eggNOG" id="COG1473">
    <property type="taxonomic scope" value="Bacteria"/>
</dbReference>
<dbReference type="EMBL" id="AHAE01000033">
    <property type="protein sequence ID" value="EJZ82350.1"/>
    <property type="molecule type" value="Genomic_DNA"/>
</dbReference>
<dbReference type="Gene3D" id="3.40.630.10">
    <property type="entry name" value="Zn peptidases"/>
    <property type="match status" value="1"/>
</dbReference>
<dbReference type="STRING" id="29321.AAV33_08745"/>
<sequence>MPETSDDLTPSTAYIDAMRRATARRQRGAARGAPGAAGPDGAYPGQESLWAAARARGEALRPLLKKVALDLHAHPETAFEERRSARLLVDALAGHGAAAELGAHGVETAFRSEYATPGYLPDRDPTVAVMAEYDALPEIGHACGHNVIAAAGLGAFLAARDALAGAHRAAPSPAPRGRLVLLGTPAEEGHTGKEYLIRAGALNGVDAAVMVHPFGYDIAEHARVGRRTLDVTFSGVAAHASSQPYMGRNALDAASLAYQAIGLWRQEMPPSDRVHAIIEEGGTRPSVIPERARMSIYVRSLLPDALRDLSRRVDDIVTGAALMAGVRVEREWDRHPASLPVRNSGPLAARWSATQRARGRDPLPAGVVPDALAASTDFGNVSHLIPGLHPMVKVSPENVALHTAEFAEYTNTDGAVDTAVDSAVGLAQVAIDYLGDEDLREEAAAEFRAAGGPQRVAEILGETES</sequence>
<evidence type="ECO:0000313" key="5">
    <source>
        <dbReference type="Proteomes" id="UP000006078"/>
    </source>
</evidence>
<dbReference type="GO" id="GO:0071713">
    <property type="term" value="F:para-aminobenzoyl-glutamate hydrolase activity"/>
    <property type="evidence" value="ECO:0007669"/>
    <property type="project" value="TreeGrafter"/>
</dbReference>
<dbReference type="OrthoDB" id="9781032at2"/>
<dbReference type="SUPFAM" id="SSF55031">
    <property type="entry name" value="Bacterial exopeptidase dimerisation domain"/>
    <property type="match status" value="1"/>
</dbReference>
<dbReference type="InterPro" id="IPR011650">
    <property type="entry name" value="Peptidase_M20_dimer"/>
</dbReference>
<name>I7L905_9CORY</name>
<reference evidence="3 6" key="1">
    <citation type="journal article" date="2012" name="J. Bacteriol.">
        <title>Draft Genome Sequence of Turicella otitidis ATCC 51513, Isolated from Middle Ear Fluid from a Child with Otitis Media.</title>
        <authorList>
            <person name="Brinkrolf K."/>
            <person name="Schneider J."/>
            <person name="Knecht M."/>
            <person name="Ruckert C."/>
            <person name="Tauch A."/>
        </authorList>
    </citation>
    <scope>NUCLEOTIDE SEQUENCE [LARGE SCALE GENOMIC DNA]</scope>
    <source>
        <strain evidence="3 6">ATCC 51513</strain>
    </source>
</reference>
<dbReference type="NCBIfam" id="TIGR01891">
    <property type="entry name" value="amidohydrolases"/>
    <property type="match status" value="1"/>
</dbReference>
<dbReference type="InterPro" id="IPR002933">
    <property type="entry name" value="Peptidase_M20"/>
</dbReference>
<dbReference type="PIRSF" id="PIRSF037226">
    <property type="entry name" value="Amidohydrolase_ACY1L2_prd"/>
    <property type="match status" value="1"/>
</dbReference>
<dbReference type="Proteomes" id="UP000011016">
    <property type="component" value="Unassembled WGS sequence"/>
</dbReference>
<dbReference type="InterPro" id="IPR052030">
    <property type="entry name" value="Peptidase_M20/M20A_hydrolases"/>
</dbReference>
<dbReference type="GO" id="GO:0016805">
    <property type="term" value="F:dipeptidase activity"/>
    <property type="evidence" value="ECO:0007669"/>
    <property type="project" value="InterPro"/>
</dbReference>
<dbReference type="PANTHER" id="PTHR30575">
    <property type="entry name" value="PEPTIDASE M20"/>
    <property type="match status" value="1"/>
</dbReference>
<dbReference type="PANTHER" id="PTHR30575:SF3">
    <property type="entry name" value="PEPTIDASE M20 DIMERISATION DOMAIN-CONTAINING PROTEIN"/>
    <property type="match status" value="1"/>
</dbReference>
<dbReference type="GO" id="GO:0005737">
    <property type="term" value="C:cytoplasm"/>
    <property type="evidence" value="ECO:0007669"/>
    <property type="project" value="TreeGrafter"/>
</dbReference>
<dbReference type="Gene3D" id="3.30.70.360">
    <property type="match status" value="1"/>
</dbReference>
<evidence type="ECO:0000313" key="3">
    <source>
        <dbReference type="EMBL" id="CCI83512.1"/>
    </source>
</evidence>
<feature type="domain" description="Peptidase M20 dimerisation" evidence="2">
    <location>
        <begin position="222"/>
        <end position="318"/>
    </location>
</feature>
<dbReference type="FunFam" id="3.30.70.360:FF:000004">
    <property type="entry name" value="Peptidase M20 domain-containing protein 2"/>
    <property type="match status" value="1"/>
</dbReference>
<dbReference type="Pfam" id="PF07687">
    <property type="entry name" value="M20_dimer"/>
    <property type="match status" value="1"/>
</dbReference>
<accession>I7L905</accession>
<dbReference type="AlphaFoldDB" id="I7L905"/>
<organism evidence="3 6">
    <name type="scientific">Corynebacterium otitidis ATCC 51513</name>
    <dbReference type="NCBI Taxonomy" id="883169"/>
    <lineage>
        <taxon>Bacteria</taxon>
        <taxon>Bacillati</taxon>
        <taxon>Actinomycetota</taxon>
        <taxon>Actinomycetes</taxon>
        <taxon>Mycobacteriales</taxon>
        <taxon>Corynebacteriaceae</taxon>
        <taxon>Corynebacterium</taxon>
    </lineage>
</organism>
<keyword evidence="4" id="KW-0378">Hydrolase</keyword>